<keyword evidence="1" id="KW-0853">WD repeat</keyword>
<proteinExistence type="predicted"/>
<accession>A0A0N0P6Y7</accession>
<feature type="compositionally biased region" description="Acidic residues" evidence="3">
    <location>
        <begin position="2241"/>
        <end position="2250"/>
    </location>
</feature>
<dbReference type="InterPro" id="IPR004083">
    <property type="entry name" value="Raptor"/>
</dbReference>
<feature type="region of interest" description="Disordered" evidence="3">
    <location>
        <begin position="47"/>
        <end position="103"/>
    </location>
</feature>
<feature type="compositionally biased region" description="Low complexity" evidence="3">
    <location>
        <begin position="1000"/>
        <end position="1009"/>
    </location>
</feature>
<dbReference type="GO" id="GO:0005737">
    <property type="term" value="C:cytoplasm"/>
    <property type="evidence" value="ECO:0007669"/>
    <property type="project" value="TreeGrafter"/>
</dbReference>
<feature type="compositionally biased region" description="Basic and acidic residues" evidence="3">
    <location>
        <begin position="2686"/>
        <end position="2696"/>
    </location>
</feature>
<dbReference type="GO" id="GO:0030307">
    <property type="term" value="P:positive regulation of cell growth"/>
    <property type="evidence" value="ECO:0007669"/>
    <property type="project" value="TreeGrafter"/>
</dbReference>
<comment type="caution">
    <text evidence="5">The sequence shown here is derived from an EMBL/GenBank/DDBJ whole genome shotgun (WGS) entry which is preliminary data.</text>
</comment>
<feature type="compositionally biased region" description="Low complexity" evidence="3">
    <location>
        <begin position="87"/>
        <end position="103"/>
    </location>
</feature>
<evidence type="ECO:0000256" key="2">
    <source>
        <dbReference type="ARBA" id="ARBA00022737"/>
    </source>
</evidence>
<dbReference type="OMA" id="CCANARP"/>
<dbReference type="InterPro" id="IPR036322">
    <property type="entry name" value="WD40_repeat_dom_sf"/>
</dbReference>
<dbReference type="GO" id="GO:0031929">
    <property type="term" value="P:TOR signaling"/>
    <property type="evidence" value="ECO:0007669"/>
    <property type="project" value="InterPro"/>
</dbReference>
<dbReference type="Proteomes" id="UP000038009">
    <property type="component" value="Unassembled WGS sequence"/>
</dbReference>
<evidence type="ECO:0000256" key="1">
    <source>
        <dbReference type="ARBA" id="ARBA00022574"/>
    </source>
</evidence>
<reference evidence="5 6" key="1">
    <citation type="journal article" date="2015" name="PLoS Pathog.">
        <title>Leptomonas seymouri: Adaptations to the Dixenous Life Cycle Analyzed by Genome Sequencing, Transcriptome Profiling and Co-infection with Leishmania donovani.</title>
        <authorList>
            <person name="Kraeva N."/>
            <person name="Butenko A."/>
            <person name="Hlavacova J."/>
            <person name="Kostygov A."/>
            <person name="Myskova J."/>
            <person name="Grybchuk D."/>
            <person name="Lestinova T."/>
            <person name="Votypka J."/>
            <person name="Volf P."/>
            <person name="Opperdoes F."/>
            <person name="Flegontov P."/>
            <person name="Lukes J."/>
            <person name="Yurchenko V."/>
        </authorList>
    </citation>
    <scope>NUCLEOTIDE SEQUENCE [LARGE SCALE GENOMIC DNA]</scope>
    <source>
        <strain evidence="5 6">ATCC 30220</strain>
    </source>
</reference>
<feature type="region of interest" description="Disordered" evidence="3">
    <location>
        <begin position="2232"/>
        <end position="2272"/>
    </location>
</feature>
<feature type="region of interest" description="Disordered" evidence="3">
    <location>
        <begin position="1366"/>
        <end position="1395"/>
    </location>
</feature>
<feature type="compositionally biased region" description="Low complexity" evidence="3">
    <location>
        <begin position="976"/>
        <end position="988"/>
    </location>
</feature>
<evidence type="ECO:0000259" key="4">
    <source>
        <dbReference type="SMART" id="SM01302"/>
    </source>
</evidence>
<feature type="compositionally biased region" description="Basic and acidic residues" evidence="3">
    <location>
        <begin position="1381"/>
        <end position="1395"/>
    </location>
</feature>
<feature type="region of interest" description="Disordered" evidence="3">
    <location>
        <begin position="1532"/>
        <end position="1551"/>
    </location>
</feature>
<dbReference type="InterPro" id="IPR029347">
    <property type="entry name" value="Raptor_N"/>
</dbReference>
<gene>
    <name evidence="5" type="ORF">ABL78_2736</name>
</gene>
<feature type="compositionally biased region" description="Basic and acidic residues" evidence="3">
    <location>
        <begin position="2143"/>
        <end position="2155"/>
    </location>
</feature>
<dbReference type="PANTHER" id="PTHR12848:SF16">
    <property type="entry name" value="REGULATORY-ASSOCIATED PROTEIN OF MTOR"/>
    <property type="match status" value="1"/>
</dbReference>
<feature type="compositionally biased region" description="Low complexity" evidence="3">
    <location>
        <begin position="47"/>
        <end position="66"/>
    </location>
</feature>
<feature type="region of interest" description="Disordered" evidence="3">
    <location>
        <begin position="830"/>
        <end position="871"/>
    </location>
</feature>
<feature type="region of interest" description="Disordered" evidence="3">
    <location>
        <begin position="2309"/>
        <end position="2344"/>
    </location>
</feature>
<dbReference type="OrthoDB" id="10262360at2759"/>
<dbReference type="EMBL" id="LJSK01000059">
    <property type="protein sequence ID" value="KPI88159.1"/>
    <property type="molecule type" value="Genomic_DNA"/>
</dbReference>
<keyword evidence="2" id="KW-0677">Repeat</keyword>
<dbReference type="InterPro" id="IPR015943">
    <property type="entry name" value="WD40/YVTN_repeat-like_dom_sf"/>
</dbReference>
<feature type="region of interest" description="Disordered" evidence="3">
    <location>
        <begin position="2142"/>
        <end position="2182"/>
    </location>
</feature>
<feature type="domain" description="Raptor N-terminal CASPase-like" evidence="4">
    <location>
        <begin position="231"/>
        <end position="416"/>
    </location>
</feature>
<feature type="region of interest" description="Disordered" evidence="3">
    <location>
        <begin position="924"/>
        <end position="1009"/>
    </location>
</feature>
<feature type="region of interest" description="Disordered" evidence="3">
    <location>
        <begin position="2674"/>
        <end position="2710"/>
    </location>
</feature>
<feature type="compositionally biased region" description="Polar residues" evidence="3">
    <location>
        <begin position="1537"/>
        <end position="1547"/>
    </location>
</feature>
<dbReference type="GO" id="GO:0030674">
    <property type="term" value="F:protein-macromolecule adaptor activity"/>
    <property type="evidence" value="ECO:0007669"/>
    <property type="project" value="TreeGrafter"/>
</dbReference>
<dbReference type="PANTHER" id="PTHR12848">
    <property type="entry name" value="REGULATORY-ASSOCIATED PROTEIN OF MTOR"/>
    <property type="match status" value="1"/>
</dbReference>
<evidence type="ECO:0000313" key="6">
    <source>
        <dbReference type="Proteomes" id="UP000038009"/>
    </source>
</evidence>
<dbReference type="VEuPathDB" id="TriTrypDB:Lsey_0059_0070"/>
<feature type="compositionally biased region" description="Basic and acidic residues" evidence="3">
    <location>
        <begin position="1918"/>
        <end position="1934"/>
    </location>
</feature>
<feature type="compositionally biased region" description="Gly residues" evidence="3">
    <location>
        <begin position="989"/>
        <end position="999"/>
    </location>
</feature>
<keyword evidence="6" id="KW-1185">Reference proteome</keyword>
<sequence>MDTSQASGYLRNDGGGISFLSVPDLESLEEITDGDAQELLKRMSTTARCGSASTSTGSGSGEADASVSLASRSLKGNATDLPQLYPSQSMTSSSGNNGSTSIGTALPLRCSSARRDSLRSSITAEFSGTLPPPVATVLSQPRQTRSAAATATAGVRISIPSYSTSAAPPSLKQVSDTAVLDTERRRWSSQLVQECWMHQELHSVRWNEQRLLKRGAAYRPRAIAARTAVKMTHTKSLCIALNVDTSIIESSGGVQVANGAEDDLPEVSRIPVLSSSEAEAWPPLLMWRSLALISGDASTVLSQLSDCLSEQYEGLAPRPLPTSCCANARPSDLVQTLSDARKDAGEAKVIFHYLARGVPPPRGGNLYFTNTASGAGGYAGPPYSKLSLDTFRSRVGTPLVFIADCAEAREILNYYIRMCEEQHQQRYFTSSREYQLKSSRQVSMAELDGIVDGQMGVAGGGFERAGSGADFSAGDSHRCGRGVGEMDGMPPAQCALLQKFYFIGASGSSTMGSGSGAGGSSLRDKSINCGGGGGYDDFNRSFGNPVRGGFAGSGRGGPGGTGAGGGNAGALRYHVRLPSDILTSCLTTPLRMAVLWFIAERPELQELHPLLLRLFPGALKDKRTPLGQLQWYLQSIIECIAWSTLSLPEYSRLFREDVYVAPLFRGYILAERIIVGGLDGCLSVYPPLAPTHSHTLWSTWDNLVERACVSVLRAVHPAPPRCASVLEFRSWLDERVTSWKYARQHRLSLPTSHAGAASVFGDGGRHSCLPSTPDETAVLMPSLFTESLLGLQAQLDGITQQSFERPRVFAEIVGLQLPAPLSSVVWEAGRGAGGAEGGSGDEREGGPRPRRQTPASGRNMRSDTTGQKRPGMLLLLRDVADEYSNSLRSSYTAQQQLNGGAFTPEGTRNAGGVSPTVSVASVGELRGGSSCGAVKGDGTRHTSPRGARGGPAEGGKAAKDRGMPGGGRPRTSQKNSAVPSDSASSAALGGSGGGGGGGATAVAQPPNPAAAAVARMETWRSPSRLSDRKAEYVTNIYANYTAAGQAGSFQCTAGRSLPKGGSDLYLASTASTSALAAAAQPHQHHTFPFMDRMPLLLQALLVAAHREKATELICRLVDCGAAAVLQCAEANIYRFVLDRYWSRPDLRFLMPATLFIYCKSCYADPELIGDARQRDVAVRACAEILQSPVEVPPLTSTSGVTAEEAPGAWQNATLGPYATRFGQRMLAAALLTLIALHSDDGREACHRYGVFQLCCQLLHHTREDPPLLLMSCLEMAASGAAAAGTSNTAPSMPPLPRPPSSILGSNACFFSPLQAQSRAAAAATPATAAASSVEEPPLPSCIATTYHVTLLTLFVSLLCNWKPAATAPPDSTEAEGAGEDENAKATELRPPLDGRVHELPPTTPHVLAAGLEMVSPALFKFTYSDTSILRGAALRCFMMVLISPAPSLQSRNGYVEEVLRFIQSETLHRCEVNTDLRLEGLGMAYTTFRWLLDQLCEDLPIEDIGQYVAVWIYKWFRLNALGKTISSPFTMAGPSGGTNSRGATQDGSPLVHQRCQQQQQQQSSVFYQSSTRNQWVPSTPMPYRGSSAVTPGSVYVHRGSSTLVPAARSAYGGGTLEASGGGMTGGLVNAMGGGLRQHLVQQDHRRLQSCLSCLSNIARLFFEHTQDACPYIRTYARKVVTEEFSFLRRAWYDDYVVHDLHTPQRDEDYAGGVGGHHHSHHLSQRHRGYSARASTMRETHASVDAVHGAGGDCGLGGLTSADPLASSMDGGGDLTTYLPLREMLSSGEVFNDSLSGRGGGGNSSRGSRPHHRDTSPVVPPAAAAVAANMMADTHAGAAPASAPARMMTEMEDLPDPQPAVLRRFIGRLLRIAAANGSRVARSFSSFPRNTSRHHLDGSGRDGGMMAKDSDGGVAADDVGERNSGRYWGNRRDNYPRSGSDQGDEGNYTDESKSRRRHGSRGANTAHRRGMSGDRGQRDEEDSYSSFDDAVDEDADRDLDGTLLDSDGLALHPLWAMDSTSMKNFAYGALGFLERFMLEKMDDGDPRHPMNLEKENALHHYYQRVERNIRAFAQDELPSTEATAADTGAGGGGASAVLVPSEGEMNDATAGGFRALSSAAATAPAPFHRLGVGEIGLAGIPGYSERRSGLRSRDRTSTFALHSRRRNDRPAEAAEGGGGSRVSGNVDVVLFHPSEPLVITSTTGGLLSVWSYDHLGLPTTGNDEEVERVHAGCDENDINKDEGDDAEEEGSEAARTPWLRQRSAFRSEASTAPPRRLHARAQFFLRDVVSRSRSDLNHVARPRFMYDRFNPNGEVLGTREEAGRRRPPPRSNTGGRRSARERESLRCPNNFYRRDEMGGGGGGSRAGTWMDRAEAANAIAALPSSYQHGHPHYYHGVGDLHLVDAAHRPLICAVRRFGAVEVFSHFTDRHRVSRVVTFETARFGQNEGADQCVSSYQTCTGLLYVSNGEGGVSAWDLGNEQRLATLGTLSGADSLSAVGSGSVSALKANPYVPYEYLVGSYGKQVCLFDLRDGSSGVARFGYANPSSQFNYMGSSPASCYDTGGTGLLSSLCVRVCYSRRYPDAVVAGYACGTVAVWDRRYPKQPSLIFGAALNGVMAEGGGGDGLGRAGTLGLGANAAPMEGRALSMIRQLDVHPCSKRFLTLTTTPTTLQLMQPCRNSGCGTRDTPGRTEARKESNGGSDRAAPQQQRRLPPACIVQNYDLATDSAGDGAGDVSGVGGNCEPGAACFHDFSPVLCVGIGSSVLLYGTSHLSTMATYMDVDVA</sequence>
<feature type="region of interest" description="Disordered" evidence="3">
    <location>
        <begin position="1789"/>
        <end position="1817"/>
    </location>
</feature>
<dbReference type="SMART" id="SM01302">
    <property type="entry name" value="Raptor_N"/>
    <property type="match status" value="1"/>
</dbReference>
<dbReference type="GO" id="GO:0071230">
    <property type="term" value="P:cellular response to amino acid stimulus"/>
    <property type="evidence" value="ECO:0007669"/>
    <property type="project" value="TreeGrafter"/>
</dbReference>
<dbReference type="GO" id="GO:0009267">
    <property type="term" value="P:cellular response to starvation"/>
    <property type="evidence" value="ECO:0007669"/>
    <property type="project" value="TreeGrafter"/>
</dbReference>
<dbReference type="Pfam" id="PF14538">
    <property type="entry name" value="Raptor_N"/>
    <property type="match status" value="1"/>
</dbReference>
<feature type="compositionally biased region" description="Acidic residues" evidence="3">
    <location>
        <begin position="1978"/>
        <end position="1992"/>
    </location>
</feature>
<dbReference type="GO" id="GO:0010506">
    <property type="term" value="P:regulation of autophagy"/>
    <property type="evidence" value="ECO:0007669"/>
    <property type="project" value="TreeGrafter"/>
</dbReference>
<organism evidence="5 6">
    <name type="scientific">Leptomonas seymouri</name>
    <dbReference type="NCBI Taxonomy" id="5684"/>
    <lineage>
        <taxon>Eukaryota</taxon>
        <taxon>Discoba</taxon>
        <taxon>Euglenozoa</taxon>
        <taxon>Kinetoplastea</taxon>
        <taxon>Metakinetoplastina</taxon>
        <taxon>Trypanosomatida</taxon>
        <taxon>Trypanosomatidae</taxon>
        <taxon>Leishmaniinae</taxon>
        <taxon>Leptomonas</taxon>
    </lineage>
</organism>
<feature type="region of interest" description="Disordered" evidence="3">
    <location>
        <begin position="1878"/>
        <end position="1992"/>
    </location>
</feature>
<dbReference type="Gene3D" id="2.130.10.10">
    <property type="entry name" value="YVTN repeat-like/Quinoprotein amine dehydrogenase"/>
    <property type="match status" value="1"/>
</dbReference>
<dbReference type="SUPFAM" id="SSF50978">
    <property type="entry name" value="WD40 repeat-like"/>
    <property type="match status" value="1"/>
</dbReference>
<evidence type="ECO:0000313" key="5">
    <source>
        <dbReference type="EMBL" id="KPI88159.1"/>
    </source>
</evidence>
<protein>
    <recommendedName>
        <fullName evidence="4">Raptor N-terminal CASPase-like domain-containing protein</fullName>
    </recommendedName>
</protein>
<name>A0A0N0P6Y7_LEPSE</name>
<evidence type="ECO:0000256" key="3">
    <source>
        <dbReference type="SAM" id="MobiDB-lite"/>
    </source>
</evidence>
<feature type="compositionally biased region" description="Basic residues" evidence="3">
    <location>
        <begin position="1953"/>
        <end position="1969"/>
    </location>
</feature>
<dbReference type="GO" id="GO:0031931">
    <property type="term" value="C:TORC1 complex"/>
    <property type="evidence" value="ECO:0007669"/>
    <property type="project" value="InterPro"/>
</dbReference>